<dbReference type="PRINTS" id="PR00081">
    <property type="entry name" value="GDHRDH"/>
</dbReference>
<dbReference type="GO" id="GO:0008206">
    <property type="term" value="P:bile acid metabolic process"/>
    <property type="evidence" value="ECO:0007669"/>
    <property type="project" value="UniProtKB-ARBA"/>
</dbReference>
<gene>
    <name evidence="3" type="ORF">DT065_14335</name>
</gene>
<dbReference type="Gene3D" id="3.40.50.720">
    <property type="entry name" value="NAD(P)-binding Rossmann-like Domain"/>
    <property type="match status" value="1"/>
</dbReference>
<dbReference type="EMBL" id="CP031092">
    <property type="protein sequence ID" value="AXF57060.1"/>
    <property type="molecule type" value="Genomic_DNA"/>
</dbReference>
<evidence type="ECO:0000313" key="3">
    <source>
        <dbReference type="EMBL" id="AXF57060.1"/>
    </source>
</evidence>
<evidence type="ECO:0000256" key="2">
    <source>
        <dbReference type="ARBA" id="ARBA00023002"/>
    </source>
</evidence>
<keyword evidence="2" id="KW-0560">Oxidoreductase</keyword>
<dbReference type="OrthoDB" id="9803333at2"/>
<dbReference type="Pfam" id="PF13561">
    <property type="entry name" value="adh_short_C2"/>
    <property type="match status" value="1"/>
</dbReference>
<dbReference type="GO" id="GO:0016491">
    <property type="term" value="F:oxidoreductase activity"/>
    <property type="evidence" value="ECO:0007669"/>
    <property type="project" value="UniProtKB-KW"/>
</dbReference>
<dbReference type="FunFam" id="3.40.50.720:FF:000084">
    <property type="entry name" value="Short-chain dehydrogenase reductase"/>
    <property type="match status" value="1"/>
</dbReference>
<dbReference type="InterPro" id="IPR036291">
    <property type="entry name" value="NAD(P)-bd_dom_sf"/>
</dbReference>
<reference evidence="3 4" key="1">
    <citation type="journal article" date="2018" name="J. Microbiol.">
        <title>Salicibibacter kimchii gen. nov., sp. nov., a moderately halophilic and alkalitolerant bacterium in the family Bacillaceae, isolated from kimchi.</title>
        <authorList>
            <person name="Jang J.Y."/>
            <person name="Oh Y.J."/>
            <person name="Lim S.K."/>
            <person name="Park H.K."/>
            <person name="Lee C."/>
            <person name="Kim J.Y."/>
            <person name="Lee M.A."/>
            <person name="Choi H.J."/>
        </authorList>
    </citation>
    <scope>NUCLEOTIDE SEQUENCE [LARGE SCALE GENOMIC DNA]</scope>
    <source>
        <strain evidence="3 4">NKC1-1</strain>
    </source>
</reference>
<protein>
    <submittedName>
        <fullName evidence="3">SDR family NAD(P)-dependent oxidoreductase</fullName>
    </submittedName>
</protein>
<sequence>MKLKGKVAVVTGAGSGVGRAIAQRFAREGAKVVVSDQNIDAAKETLSSLEASGGVAFAHRADITREEDVEHLIDAAIEHFATFDILVNNAGMMDNMVPAAEITDDLWHRVFDVNTSGMMRTIRKSLPIFLKKKQGVIINMGSSASLQGARAGLAYTASKHAVVGMTKNVGFQYANEGIRCNAIATGAVETNIGTTMGEPSAFGMERAMSGSDNNPRAGAAEEVAGIALFLASEDAAFVNGEVIRADAGWLAY</sequence>
<organism evidence="3 4">
    <name type="scientific">Salicibibacter kimchii</name>
    <dbReference type="NCBI Taxonomy" id="2099786"/>
    <lineage>
        <taxon>Bacteria</taxon>
        <taxon>Bacillati</taxon>
        <taxon>Bacillota</taxon>
        <taxon>Bacilli</taxon>
        <taxon>Bacillales</taxon>
        <taxon>Bacillaceae</taxon>
        <taxon>Salicibibacter</taxon>
    </lineage>
</organism>
<evidence type="ECO:0000256" key="1">
    <source>
        <dbReference type="ARBA" id="ARBA00006484"/>
    </source>
</evidence>
<dbReference type="KEGG" id="rue:DT065_14335"/>
<dbReference type="CDD" id="cd05233">
    <property type="entry name" value="SDR_c"/>
    <property type="match status" value="1"/>
</dbReference>
<proteinExistence type="inferred from homology"/>
<dbReference type="AlphaFoldDB" id="A0A345C1H9"/>
<accession>A0A345C1H9</accession>
<comment type="similarity">
    <text evidence="1">Belongs to the short-chain dehydrogenases/reductases (SDR) family.</text>
</comment>
<dbReference type="Proteomes" id="UP000252100">
    <property type="component" value="Chromosome"/>
</dbReference>
<evidence type="ECO:0000313" key="4">
    <source>
        <dbReference type="Proteomes" id="UP000252100"/>
    </source>
</evidence>
<dbReference type="PRINTS" id="PR00080">
    <property type="entry name" value="SDRFAMILY"/>
</dbReference>
<dbReference type="PANTHER" id="PTHR42879">
    <property type="entry name" value="3-OXOACYL-(ACYL-CARRIER-PROTEIN) REDUCTASE"/>
    <property type="match status" value="1"/>
</dbReference>
<dbReference type="InterPro" id="IPR020904">
    <property type="entry name" value="Sc_DH/Rdtase_CS"/>
</dbReference>
<dbReference type="RefSeq" id="WP_114374540.1">
    <property type="nucleotide sequence ID" value="NZ_CP031092.1"/>
</dbReference>
<dbReference type="SUPFAM" id="SSF51735">
    <property type="entry name" value="NAD(P)-binding Rossmann-fold domains"/>
    <property type="match status" value="1"/>
</dbReference>
<keyword evidence="4" id="KW-1185">Reference proteome</keyword>
<dbReference type="InterPro" id="IPR050259">
    <property type="entry name" value="SDR"/>
</dbReference>
<dbReference type="PROSITE" id="PS00061">
    <property type="entry name" value="ADH_SHORT"/>
    <property type="match status" value="1"/>
</dbReference>
<name>A0A345C1H9_9BACI</name>
<dbReference type="InterPro" id="IPR002347">
    <property type="entry name" value="SDR_fam"/>
</dbReference>
<dbReference type="PANTHER" id="PTHR42879:SF2">
    <property type="entry name" value="3-OXOACYL-[ACYL-CARRIER-PROTEIN] REDUCTASE FABG"/>
    <property type="match status" value="1"/>
</dbReference>